<evidence type="ECO:0000256" key="3">
    <source>
        <dbReference type="ARBA" id="ARBA00022741"/>
    </source>
</evidence>
<dbReference type="SUPFAM" id="SSF52540">
    <property type="entry name" value="P-loop containing nucleoside triphosphate hydrolases"/>
    <property type="match status" value="1"/>
</dbReference>
<dbReference type="Gene3D" id="3.40.50.300">
    <property type="entry name" value="P-loop containing nucleotide triphosphate hydrolases"/>
    <property type="match status" value="1"/>
</dbReference>
<keyword evidence="3" id="KW-0547">Nucleotide-binding</keyword>
<evidence type="ECO:0000313" key="6">
    <source>
        <dbReference type="EMBL" id="SUZ85185.1"/>
    </source>
</evidence>
<dbReference type="AlphaFoldDB" id="A0A381R0F5"/>
<dbReference type="PROSITE" id="PS50893">
    <property type="entry name" value="ABC_TRANSPORTER_2"/>
    <property type="match status" value="1"/>
</dbReference>
<dbReference type="InterPro" id="IPR003439">
    <property type="entry name" value="ABC_transporter-like_ATP-bd"/>
</dbReference>
<dbReference type="CDD" id="cd03230">
    <property type="entry name" value="ABC_DR_subfamily_A"/>
    <property type="match status" value="1"/>
</dbReference>
<feature type="domain" description="ABC transporter" evidence="5">
    <location>
        <begin position="2"/>
        <end position="231"/>
    </location>
</feature>
<keyword evidence="4" id="KW-0067">ATP-binding</keyword>
<comment type="similarity">
    <text evidence="1">Belongs to the ABC transporter superfamily.</text>
</comment>
<dbReference type="InterPro" id="IPR003593">
    <property type="entry name" value="AAA+_ATPase"/>
</dbReference>
<keyword evidence="2" id="KW-0813">Transport</keyword>
<protein>
    <recommendedName>
        <fullName evidence="5">ABC transporter domain-containing protein</fullName>
    </recommendedName>
</protein>
<gene>
    <name evidence="6" type="ORF">METZ01_LOCUS38039</name>
</gene>
<evidence type="ECO:0000256" key="1">
    <source>
        <dbReference type="ARBA" id="ARBA00005417"/>
    </source>
</evidence>
<dbReference type="PANTHER" id="PTHR43335:SF4">
    <property type="entry name" value="ABC TRANSPORTER, ATP-BINDING PROTEIN"/>
    <property type="match status" value="1"/>
</dbReference>
<organism evidence="6">
    <name type="scientific">marine metagenome</name>
    <dbReference type="NCBI Taxonomy" id="408172"/>
    <lineage>
        <taxon>unclassified sequences</taxon>
        <taxon>metagenomes</taxon>
        <taxon>ecological metagenomes</taxon>
    </lineage>
</organism>
<name>A0A381R0F5_9ZZZZ</name>
<dbReference type="InterPro" id="IPR027417">
    <property type="entry name" value="P-loop_NTPase"/>
</dbReference>
<dbReference type="GO" id="GO:0005524">
    <property type="term" value="F:ATP binding"/>
    <property type="evidence" value="ECO:0007669"/>
    <property type="project" value="UniProtKB-KW"/>
</dbReference>
<dbReference type="PANTHER" id="PTHR43335">
    <property type="entry name" value="ABC TRANSPORTER, ATP-BINDING PROTEIN"/>
    <property type="match status" value="1"/>
</dbReference>
<dbReference type="SMART" id="SM00382">
    <property type="entry name" value="AAA"/>
    <property type="match status" value="1"/>
</dbReference>
<sequence>MVRIENLSKNFGLVKAVKSISFELKDGEIVGFLGANGAGKSTTLKMITGYISPTAGNVHVDGMNIIDDHLEIQKQIGYLPELNPLYAEMKVYDYLRFHAETRGIKDGDFTQALSKVVKDCGLQGIVHRTIGNCSKGYKQRLGLAAAMIHNPKILILDEPVSGLDPNQIVEIRRLIKKLGKEKLVLMSSHILQEIQATVDRIIIIHNGEIVADGTSDELIADSQGLTHLKLEIDGGEEDAIQEMKATIPSITIQSISRNDDSMDILIEYPNTADPRKDIFSYAVDHGWSILEMSASKRDLESIFRNLTQDGVITDA</sequence>
<dbReference type="EMBL" id="UINC01001624">
    <property type="protein sequence ID" value="SUZ85185.1"/>
    <property type="molecule type" value="Genomic_DNA"/>
</dbReference>
<evidence type="ECO:0000259" key="5">
    <source>
        <dbReference type="PROSITE" id="PS50893"/>
    </source>
</evidence>
<dbReference type="Pfam" id="PF00005">
    <property type="entry name" value="ABC_tran"/>
    <property type="match status" value="1"/>
</dbReference>
<proteinExistence type="inferred from homology"/>
<dbReference type="GO" id="GO:0016887">
    <property type="term" value="F:ATP hydrolysis activity"/>
    <property type="evidence" value="ECO:0007669"/>
    <property type="project" value="InterPro"/>
</dbReference>
<reference evidence="6" key="1">
    <citation type="submission" date="2018-05" db="EMBL/GenBank/DDBJ databases">
        <authorList>
            <person name="Lanie J.A."/>
            <person name="Ng W.-L."/>
            <person name="Kazmierczak K.M."/>
            <person name="Andrzejewski T.M."/>
            <person name="Davidsen T.M."/>
            <person name="Wayne K.J."/>
            <person name="Tettelin H."/>
            <person name="Glass J.I."/>
            <person name="Rusch D."/>
            <person name="Podicherti R."/>
            <person name="Tsui H.-C.T."/>
            <person name="Winkler M.E."/>
        </authorList>
    </citation>
    <scope>NUCLEOTIDE SEQUENCE</scope>
</reference>
<evidence type="ECO:0000256" key="4">
    <source>
        <dbReference type="ARBA" id="ARBA00022840"/>
    </source>
</evidence>
<evidence type="ECO:0000256" key="2">
    <source>
        <dbReference type="ARBA" id="ARBA00022448"/>
    </source>
</evidence>
<accession>A0A381R0F5</accession>